<evidence type="ECO:0000313" key="2">
    <source>
        <dbReference type="Proteomes" id="UP001152300"/>
    </source>
</evidence>
<dbReference type="OrthoDB" id="10310916at2759"/>
<sequence>MTNLALPDPTLNLYQCGTRIIPTFDQQLIHFISTFHTSADPNLECLTVCKHNDDDHKFYREMVYSMIISSTIIFSFLLKWALEWLYHEGVRQGKEEEQFLSFSKNAGRHYDHIEKMYAQVPREKRAVLMEHINWLWYETGLNVKDLGCAGCRRYWNWVDRTHGAAIQNAYAQVSSKDRLRAHVERIKFETGLDVKMLGCACCRAYADEDEREHMSDIQIAYDQLPEDAKSRLIVYLEMIWRETGLDVTKLGCISCIEYSDSLRQRISGSAGRRRSV</sequence>
<evidence type="ECO:0000313" key="1">
    <source>
        <dbReference type="EMBL" id="KAJ8068713.1"/>
    </source>
</evidence>
<protein>
    <submittedName>
        <fullName evidence="1">Uncharacterized protein</fullName>
    </submittedName>
</protein>
<dbReference type="EMBL" id="JAPEIS010000002">
    <property type="protein sequence ID" value="KAJ8068713.1"/>
    <property type="molecule type" value="Genomic_DNA"/>
</dbReference>
<organism evidence="1 2">
    <name type="scientific">Sclerotinia nivalis</name>
    <dbReference type="NCBI Taxonomy" id="352851"/>
    <lineage>
        <taxon>Eukaryota</taxon>
        <taxon>Fungi</taxon>
        <taxon>Dikarya</taxon>
        <taxon>Ascomycota</taxon>
        <taxon>Pezizomycotina</taxon>
        <taxon>Leotiomycetes</taxon>
        <taxon>Helotiales</taxon>
        <taxon>Sclerotiniaceae</taxon>
        <taxon>Sclerotinia</taxon>
    </lineage>
</organism>
<accession>A0A9X0AWZ4</accession>
<name>A0A9X0AWZ4_9HELO</name>
<reference evidence="1" key="1">
    <citation type="submission" date="2022-11" db="EMBL/GenBank/DDBJ databases">
        <title>Genome Resource of Sclerotinia nivalis Strain SnTB1, a Plant Pathogen Isolated from American Ginseng.</title>
        <authorList>
            <person name="Fan S."/>
        </authorList>
    </citation>
    <scope>NUCLEOTIDE SEQUENCE</scope>
    <source>
        <strain evidence="1">SnTB1</strain>
    </source>
</reference>
<gene>
    <name evidence="1" type="ORF">OCU04_002412</name>
</gene>
<proteinExistence type="predicted"/>
<dbReference type="Proteomes" id="UP001152300">
    <property type="component" value="Unassembled WGS sequence"/>
</dbReference>
<comment type="caution">
    <text evidence="1">The sequence shown here is derived from an EMBL/GenBank/DDBJ whole genome shotgun (WGS) entry which is preliminary data.</text>
</comment>
<dbReference type="AlphaFoldDB" id="A0A9X0AWZ4"/>
<keyword evidence="2" id="KW-1185">Reference proteome</keyword>